<sequence length="303" mass="33813">MLAGETSVRRPSNLPSPKSFDGTAEQWPRWKARFQRYRLCSGLCERPDHEQVGTLLYSMGDIADDLLAVTKIDEGTTTYDEAIALFDKHFNSRKNTIFARATFNRRCQQAAKHQAKQDLTLEDAIRLSRQAEARTENQAVLRSTPTVDLIQRSYPRKQKNTTPQKLTATTNRKCGYCGKAAQHKREACPARSATCHKCSKKGHYSSVCRSAPVREVQLQETEEAGFLGCVQHVGEVATWTAVLHIDGTPEKFKLDTGAAVSVVGEKIAIGRDLQPCDKVLKGPGDTPLHVIGLFHAFLKYKDR</sequence>
<comment type="caution">
    <text evidence="3">The sequence shown here is derived from an EMBL/GenBank/DDBJ whole genome shotgun (WGS) entry which is preliminary data.</text>
</comment>
<feature type="region of interest" description="Disordered" evidence="1">
    <location>
        <begin position="1"/>
        <end position="23"/>
    </location>
</feature>
<dbReference type="PANTHER" id="PTHR37984">
    <property type="entry name" value="PROTEIN CBG26694"/>
    <property type="match status" value="1"/>
</dbReference>
<proteinExistence type="predicted"/>
<dbReference type="InterPro" id="IPR050951">
    <property type="entry name" value="Retrovirus_Pol_polyprotein"/>
</dbReference>
<dbReference type="STRING" id="188477.A0A433SJP8"/>
<dbReference type="OrthoDB" id="6160000at2759"/>
<feature type="domain" description="CCHC-type" evidence="2">
    <location>
        <begin position="194"/>
        <end position="210"/>
    </location>
</feature>
<evidence type="ECO:0000313" key="3">
    <source>
        <dbReference type="EMBL" id="RUS69296.1"/>
    </source>
</evidence>
<organism evidence="3 4">
    <name type="scientific">Elysia chlorotica</name>
    <name type="common">Eastern emerald elysia</name>
    <name type="synonym">Sea slug</name>
    <dbReference type="NCBI Taxonomy" id="188477"/>
    <lineage>
        <taxon>Eukaryota</taxon>
        <taxon>Metazoa</taxon>
        <taxon>Spiralia</taxon>
        <taxon>Lophotrochozoa</taxon>
        <taxon>Mollusca</taxon>
        <taxon>Gastropoda</taxon>
        <taxon>Heterobranchia</taxon>
        <taxon>Euthyneura</taxon>
        <taxon>Panpulmonata</taxon>
        <taxon>Sacoglossa</taxon>
        <taxon>Placobranchoidea</taxon>
        <taxon>Plakobranchidae</taxon>
        <taxon>Elysia</taxon>
    </lineage>
</organism>
<evidence type="ECO:0000259" key="2">
    <source>
        <dbReference type="SMART" id="SM00343"/>
    </source>
</evidence>
<evidence type="ECO:0000256" key="1">
    <source>
        <dbReference type="SAM" id="MobiDB-lite"/>
    </source>
</evidence>
<dbReference type="PANTHER" id="PTHR37984:SF5">
    <property type="entry name" value="PROTEIN NYNRIN-LIKE"/>
    <property type="match status" value="1"/>
</dbReference>
<gene>
    <name evidence="3" type="ORF">EGW08_022945</name>
</gene>
<evidence type="ECO:0000313" key="4">
    <source>
        <dbReference type="Proteomes" id="UP000271974"/>
    </source>
</evidence>
<dbReference type="GO" id="GO:0008270">
    <property type="term" value="F:zinc ion binding"/>
    <property type="evidence" value="ECO:0007669"/>
    <property type="project" value="InterPro"/>
</dbReference>
<protein>
    <recommendedName>
        <fullName evidence="2">CCHC-type domain-containing protein</fullName>
    </recommendedName>
</protein>
<keyword evidence="4" id="KW-1185">Reference proteome</keyword>
<dbReference type="EMBL" id="RQTK01001742">
    <property type="protein sequence ID" value="RUS69296.1"/>
    <property type="molecule type" value="Genomic_DNA"/>
</dbReference>
<reference evidence="3 4" key="1">
    <citation type="submission" date="2019-01" db="EMBL/GenBank/DDBJ databases">
        <title>A draft genome assembly of the solar-powered sea slug Elysia chlorotica.</title>
        <authorList>
            <person name="Cai H."/>
            <person name="Li Q."/>
            <person name="Fang X."/>
            <person name="Li J."/>
            <person name="Curtis N.E."/>
            <person name="Altenburger A."/>
            <person name="Shibata T."/>
            <person name="Feng M."/>
            <person name="Maeda T."/>
            <person name="Schwartz J.A."/>
            <person name="Shigenobu S."/>
            <person name="Lundholm N."/>
            <person name="Nishiyama T."/>
            <person name="Yang H."/>
            <person name="Hasebe M."/>
            <person name="Li S."/>
            <person name="Pierce S.K."/>
            <person name="Wang J."/>
        </authorList>
    </citation>
    <scope>NUCLEOTIDE SEQUENCE [LARGE SCALE GENOMIC DNA]</scope>
    <source>
        <strain evidence="3">EC2010</strain>
        <tissue evidence="3">Whole organism of an adult</tissue>
    </source>
</reference>
<name>A0A433SJP8_ELYCH</name>
<dbReference type="Gene3D" id="4.10.60.10">
    <property type="entry name" value="Zinc finger, CCHC-type"/>
    <property type="match status" value="1"/>
</dbReference>
<feature type="domain" description="CCHC-type" evidence="2">
    <location>
        <begin position="173"/>
        <end position="190"/>
    </location>
</feature>
<dbReference type="GO" id="GO:0003676">
    <property type="term" value="F:nucleic acid binding"/>
    <property type="evidence" value="ECO:0007669"/>
    <property type="project" value="InterPro"/>
</dbReference>
<dbReference type="AlphaFoldDB" id="A0A433SJP8"/>
<accession>A0A433SJP8</accession>
<dbReference type="SMART" id="SM00343">
    <property type="entry name" value="ZnF_C2HC"/>
    <property type="match status" value="2"/>
</dbReference>
<dbReference type="InterPro" id="IPR001878">
    <property type="entry name" value="Znf_CCHC"/>
</dbReference>
<dbReference type="Proteomes" id="UP000271974">
    <property type="component" value="Unassembled WGS sequence"/>
</dbReference>